<evidence type="ECO:0000313" key="2">
    <source>
        <dbReference type="EMBL" id="KAL3768084.1"/>
    </source>
</evidence>
<proteinExistence type="predicted"/>
<evidence type="ECO:0000313" key="3">
    <source>
        <dbReference type="Proteomes" id="UP001530315"/>
    </source>
</evidence>
<gene>
    <name evidence="2" type="ORF">ACHAW5_009141</name>
</gene>
<keyword evidence="1" id="KW-0472">Membrane</keyword>
<reference evidence="2 3" key="1">
    <citation type="submission" date="2024-10" db="EMBL/GenBank/DDBJ databases">
        <title>Updated reference genomes for cyclostephanoid diatoms.</title>
        <authorList>
            <person name="Roberts W.R."/>
            <person name="Alverson A.J."/>
        </authorList>
    </citation>
    <scope>NUCLEOTIDE SEQUENCE [LARGE SCALE GENOMIC DNA]</scope>
    <source>
        <strain evidence="2 3">AJA276-08</strain>
    </source>
</reference>
<organism evidence="2 3">
    <name type="scientific">Stephanodiscus triporus</name>
    <dbReference type="NCBI Taxonomy" id="2934178"/>
    <lineage>
        <taxon>Eukaryota</taxon>
        <taxon>Sar</taxon>
        <taxon>Stramenopiles</taxon>
        <taxon>Ochrophyta</taxon>
        <taxon>Bacillariophyta</taxon>
        <taxon>Coscinodiscophyceae</taxon>
        <taxon>Thalassiosirophycidae</taxon>
        <taxon>Stephanodiscales</taxon>
        <taxon>Stephanodiscaceae</taxon>
        <taxon>Stephanodiscus</taxon>
    </lineage>
</organism>
<keyword evidence="3" id="KW-1185">Reference proteome</keyword>
<keyword evidence="1" id="KW-0812">Transmembrane</keyword>
<keyword evidence="1" id="KW-1133">Transmembrane helix</keyword>
<name>A0ABD3MW42_9STRA</name>
<evidence type="ECO:0000256" key="1">
    <source>
        <dbReference type="SAM" id="Phobius"/>
    </source>
</evidence>
<sequence length="126" mass="13423">MTGKDTAYDYSYDPRTPVVAEAVPSTDPDSYYDKDEQRPSDCAIMAGCGLAGWVVCGPFLAIIAALGGKYAADRNQGPIGDSVRAVGKIAAAAGKKAQEERLFCKIKAAIRSLFSKDDCNHCAKQK</sequence>
<protein>
    <submittedName>
        <fullName evidence="2">Uncharacterized protein</fullName>
    </submittedName>
</protein>
<dbReference type="EMBL" id="JALLAZ020001687">
    <property type="protein sequence ID" value="KAL3768084.1"/>
    <property type="molecule type" value="Genomic_DNA"/>
</dbReference>
<comment type="caution">
    <text evidence="2">The sequence shown here is derived from an EMBL/GenBank/DDBJ whole genome shotgun (WGS) entry which is preliminary data.</text>
</comment>
<feature type="transmembrane region" description="Helical" evidence="1">
    <location>
        <begin position="43"/>
        <end position="66"/>
    </location>
</feature>
<dbReference type="AlphaFoldDB" id="A0ABD3MW42"/>
<dbReference type="Proteomes" id="UP001530315">
    <property type="component" value="Unassembled WGS sequence"/>
</dbReference>
<accession>A0ABD3MW42</accession>